<sequence length="212" mass="23785">MSSPDHPTANLEDAFSSNFPNYVPPASPDYVPASPGKTYSSASNLFGIAPPTLSLFPDDPYMKAWKLYKLSIMKNHKSRLQLSYLLNLKNSFFQKDFFHQQNHLLLPRSNLKLLRLAKALKSQLSSNASKKSINNGKALIRKMEEELYNLSVKGNDLKPYVRRFQELTVLCPNMVPNTDKLLEAFIGGLPRSIEGNVTASKPQTLEESINIA</sequence>
<proteinExistence type="predicted"/>
<organism evidence="1 2">
    <name type="scientific">Tanacetum coccineum</name>
    <dbReference type="NCBI Taxonomy" id="301880"/>
    <lineage>
        <taxon>Eukaryota</taxon>
        <taxon>Viridiplantae</taxon>
        <taxon>Streptophyta</taxon>
        <taxon>Embryophyta</taxon>
        <taxon>Tracheophyta</taxon>
        <taxon>Spermatophyta</taxon>
        <taxon>Magnoliopsida</taxon>
        <taxon>eudicotyledons</taxon>
        <taxon>Gunneridae</taxon>
        <taxon>Pentapetalae</taxon>
        <taxon>asterids</taxon>
        <taxon>campanulids</taxon>
        <taxon>Asterales</taxon>
        <taxon>Asteraceae</taxon>
        <taxon>Asteroideae</taxon>
        <taxon>Anthemideae</taxon>
        <taxon>Anthemidinae</taxon>
        <taxon>Tanacetum</taxon>
    </lineage>
</organism>
<name>A0ABQ5I8Q3_9ASTR</name>
<evidence type="ECO:0000313" key="1">
    <source>
        <dbReference type="EMBL" id="GJT96089.1"/>
    </source>
</evidence>
<reference evidence="1" key="2">
    <citation type="submission" date="2022-01" db="EMBL/GenBank/DDBJ databases">
        <authorList>
            <person name="Yamashiro T."/>
            <person name="Shiraishi A."/>
            <person name="Satake H."/>
            <person name="Nakayama K."/>
        </authorList>
    </citation>
    <scope>NUCLEOTIDE SEQUENCE</scope>
</reference>
<evidence type="ECO:0000313" key="2">
    <source>
        <dbReference type="Proteomes" id="UP001151760"/>
    </source>
</evidence>
<dbReference type="Proteomes" id="UP001151760">
    <property type="component" value="Unassembled WGS sequence"/>
</dbReference>
<keyword evidence="2" id="KW-1185">Reference proteome</keyword>
<dbReference type="EMBL" id="BQNB010020451">
    <property type="protein sequence ID" value="GJT96089.1"/>
    <property type="molecule type" value="Genomic_DNA"/>
</dbReference>
<evidence type="ECO:0008006" key="3">
    <source>
        <dbReference type="Google" id="ProtNLM"/>
    </source>
</evidence>
<protein>
    <recommendedName>
        <fullName evidence="3">Reverse transcriptase domain-containing protein</fullName>
    </recommendedName>
</protein>
<accession>A0ABQ5I8Q3</accession>
<reference evidence="1" key="1">
    <citation type="journal article" date="2022" name="Int. J. Mol. Sci.">
        <title>Draft Genome of Tanacetum Coccineum: Genomic Comparison of Closely Related Tanacetum-Family Plants.</title>
        <authorList>
            <person name="Yamashiro T."/>
            <person name="Shiraishi A."/>
            <person name="Nakayama K."/>
            <person name="Satake H."/>
        </authorList>
    </citation>
    <scope>NUCLEOTIDE SEQUENCE</scope>
</reference>
<comment type="caution">
    <text evidence="1">The sequence shown here is derived from an EMBL/GenBank/DDBJ whole genome shotgun (WGS) entry which is preliminary data.</text>
</comment>
<gene>
    <name evidence="1" type="ORF">Tco_1091607</name>
</gene>